<dbReference type="PANTHER" id="PTHR42788">
    <property type="entry name" value="TAURINE IMPORT ATP-BINDING PROTEIN-RELATED"/>
    <property type="match status" value="1"/>
</dbReference>
<gene>
    <name evidence="5" type="ORF">DDE84_03805</name>
</gene>
<keyword evidence="3 5" id="KW-0067">ATP-binding</keyword>
<keyword evidence="1" id="KW-0813">Transport</keyword>
<proteinExistence type="predicted"/>
<evidence type="ECO:0000256" key="3">
    <source>
        <dbReference type="ARBA" id="ARBA00022840"/>
    </source>
</evidence>
<dbReference type="Pfam" id="PF00005">
    <property type="entry name" value="ABC_tran"/>
    <property type="match status" value="1"/>
</dbReference>
<keyword evidence="2" id="KW-0547">Nucleotide-binding</keyword>
<dbReference type="PANTHER" id="PTHR42788:SF13">
    <property type="entry name" value="ALIPHATIC SULFONATES IMPORT ATP-BINDING PROTEIN SSUB"/>
    <property type="match status" value="1"/>
</dbReference>
<evidence type="ECO:0000313" key="5">
    <source>
        <dbReference type="EMBL" id="KAE8129298.1"/>
    </source>
</evidence>
<evidence type="ECO:0000256" key="1">
    <source>
        <dbReference type="ARBA" id="ARBA00022448"/>
    </source>
</evidence>
<evidence type="ECO:0000256" key="2">
    <source>
        <dbReference type="ARBA" id="ARBA00022741"/>
    </source>
</evidence>
<sequence>MRDIVITGVTKTFPPQGKRGAVQALDRIDLVVKDREFVTLLGPSGCGKSTLLRMIGGLETPTTGTITHKNKVVDGPGSDRGMVFQSYTLFPWLTVRKNIQFGLEQQGKVDTPQIEQIADSYVDLVGLRGFEDLYPKSLSGGMKQRVAIARALAANPDVLLLDEPFAALDMQTRIVMQELLLRVWQKSPTTIVMVTHGIDEAILLADRTVVMSARPGRIKEIMDIDIPRPRDYETRRTPEFLAYRDHAADLIREESFKTAEQGK</sequence>
<dbReference type="Proteomes" id="UP000325415">
    <property type="component" value="Unassembled WGS sequence"/>
</dbReference>
<protein>
    <submittedName>
        <fullName evidence="5">ABC transporter ATP-binding protein</fullName>
    </submittedName>
</protein>
<dbReference type="EMBL" id="QDAG01000003">
    <property type="protein sequence ID" value="KAE8129298.1"/>
    <property type="molecule type" value="Genomic_DNA"/>
</dbReference>
<name>A0A5N6S4Q0_9BIFI</name>
<dbReference type="InterPro" id="IPR050166">
    <property type="entry name" value="ABC_transporter_ATP-bind"/>
</dbReference>
<dbReference type="InterPro" id="IPR003439">
    <property type="entry name" value="ABC_transporter-like_ATP-bd"/>
</dbReference>
<dbReference type="InterPro" id="IPR017871">
    <property type="entry name" value="ABC_transporter-like_CS"/>
</dbReference>
<comment type="caution">
    <text evidence="5">The sequence shown here is derived from an EMBL/GenBank/DDBJ whole genome shotgun (WGS) entry which is preliminary data.</text>
</comment>
<evidence type="ECO:0000259" key="4">
    <source>
        <dbReference type="PROSITE" id="PS50893"/>
    </source>
</evidence>
<keyword evidence="6" id="KW-1185">Reference proteome</keyword>
<dbReference type="SUPFAM" id="SSF52540">
    <property type="entry name" value="P-loop containing nucleoside triphosphate hydrolases"/>
    <property type="match status" value="1"/>
</dbReference>
<dbReference type="Gene3D" id="3.40.50.300">
    <property type="entry name" value="P-loop containing nucleotide triphosphate hydrolases"/>
    <property type="match status" value="1"/>
</dbReference>
<reference evidence="5 6" key="1">
    <citation type="submission" date="2018-04" db="EMBL/GenBank/DDBJ databases">
        <authorList>
            <person name="Eckel V.P."/>
            <person name="Vogel R.F."/>
        </authorList>
    </citation>
    <scope>NUCLEOTIDE SEQUENCE [LARGE SCALE GENOMIC DNA]</scope>
    <source>
        <strain evidence="6">TMW 2.1764</strain>
    </source>
</reference>
<dbReference type="AlphaFoldDB" id="A0A5N6S4Q0"/>
<dbReference type="OrthoDB" id="8773773at2"/>
<dbReference type="PROSITE" id="PS50893">
    <property type="entry name" value="ABC_TRANSPORTER_2"/>
    <property type="match status" value="1"/>
</dbReference>
<dbReference type="InterPro" id="IPR003593">
    <property type="entry name" value="AAA+_ATPase"/>
</dbReference>
<organism evidence="5 6">
    <name type="scientific">Bifidobacterium tibiigranuli</name>
    <dbReference type="NCBI Taxonomy" id="2172043"/>
    <lineage>
        <taxon>Bacteria</taxon>
        <taxon>Bacillati</taxon>
        <taxon>Actinomycetota</taxon>
        <taxon>Actinomycetes</taxon>
        <taxon>Bifidobacteriales</taxon>
        <taxon>Bifidobacteriaceae</taxon>
        <taxon>Bifidobacterium</taxon>
    </lineage>
</organism>
<evidence type="ECO:0000313" key="6">
    <source>
        <dbReference type="Proteomes" id="UP000325415"/>
    </source>
</evidence>
<dbReference type="PROSITE" id="PS00211">
    <property type="entry name" value="ABC_TRANSPORTER_1"/>
    <property type="match status" value="1"/>
</dbReference>
<dbReference type="GO" id="GO:0016887">
    <property type="term" value="F:ATP hydrolysis activity"/>
    <property type="evidence" value="ECO:0007669"/>
    <property type="project" value="InterPro"/>
</dbReference>
<accession>A0A5N6S4Q0</accession>
<feature type="domain" description="ABC transporter" evidence="4">
    <location>
        <begin position="4"/>
        <end position="238"/>
    </location>
</feature>
<dbReference type="CDD" id="cd03293">
    <property type="entry name" value="ABC_NrtD_SsuB_transporters"/>
    <property type="match status" value="1"/>
</dbReference>
<dbReference type="GO" id="GO:0005524">
    <property type="term" value="F:ATP binding"/>
    <property type="evidence" value="ECO:0007669"/>
    <property type="project" value="UniProtKB-KW"/>
</dbReference>
<dbReference type="SMART" id="SM00382">
    <property type="entry name" value="AAA"/>
    <property type="match status" value="1"/>
</dbReference>
<dbReference type="InterPro" id="IPR027417">
    <property type="entry name" value="P-loop_NTPase"/>
</dbReference>